<sequence>MDICSTWMLSPHQKLLFNILIIIKPHGNAESINCHLFTILSSNCNDIK</sequence>
<dbReference type="AlphaFoldDB" id="A0A2P2NRN9"/>
<name>A0A2P2NRN9_RHIMU</name>
<dbReference type="EMBL" id="GGEC01064688">
    <property type="protein sequence ID" value="MBX45172.1"/>
    <property type="molecule type" value="Transcribed_RNA"/>
</dbReference>
<protein>
    <submittedName>
        <fullName evidence="1">Uncharacterized protein</fullName>
    </submittedName>
</protein>
<proteinExistence type="predicted"/>
<accession>A0A2P2NRN9</accession>
<reference evidence="1" key="1">
    <citation type="submission" date="2018-02" db="EMBL/GenBank/DDBJ databases">
        <title>Rhizophora mucronata_Transcriptome.</title>
        <authorList>
            <person name="Meera S.P."/>
            <person name="Sreeshan A."/>
            <person name="Augustine A."/>
        </authorList>
    </citation>
    <scope>NUCLEOTIDE SEQUENCE</scope>
    <source>
        <tissue evidence="1">Leaf</tissue>
    </source>
</reference>
<organism evidence="1">
    <name type="scientific">Rhizophora mucronata</name>
    <name type="common">Asiatic mangrove</name>
    <dbReference type="NCBI Taxonomy" id="61149"/>
    <lineage>
        <taxon>Eukaryota</taxon>
        <taxon>Viridiplantae</taxon>
        <taxon>Streptophyta</taxon>
        <taxon>Embryophyta</taxon>
        <taxon>Tracheophyta</taxon>
        <taxon>Spermatophyta</taxon>
        <taxon>Magnoliopsida</taxon>
        <taxon>eudicotyledons</taxon>
        <taxon>Gunneridae</taxon>
        <taxon>Pentapetalae</taxon>
        <taxon>rosids</taxon>
        <taxon>fabids</taxon>
        <taxon>Malpighiales</taxon>
        <taxon>Rhizophoraceae</taxon>
        <taxon>Rhizophora</taxon>
    </lineage>
</organism>
<evidence type="ECO:0000313" key="1">
    <source>
        <dbReference type="EMBL" id="MBX45172.1"/>
    </source>
</evidence>